<evidence type="ECO:0000256" key="4">
    <source>
        <dbReference type="ARBA" id="ARBA00022737"/>
    </source>
</evidence>
<dbReference type="STRING" id="1156417.Y919_03625"/>
<evidence type="ECO:0000256" key="3">
    <source>
        <dbReference type="ARBA" id="ARBA00022723"/>
    </source>
</evidence>
<dbReference type="GO" id="GO:0051539">
    <property type="term" value="F:4 iron, 4 sulfur cluster binding"/>
    <property type="evidence" value="ECO:0007669"/>
    <property type="project" value="UniProtKB-KW"/>
</dbReference>
<feature type="domain" description="4Fe-4S ferredoxin-type" evidence="7">
    <location>
        <begin position="41"/>
        <end position="69"/>
    </location>
</feature>
<evidence type="ECO:0000259" key="7">
    <source>
        <dbReference type="PROSITE" id="PS51379"/>
    </source>
</evidence>
<dbReference type="GO" id="GO:0046872">
    <property type="term" value="F:metal ion binding"/>
    <property type="evidence" value="ECO:0007669"/>
    <property type="project" value="UniProtKB-KW"/>
</dbReference>
<dbReference type="RefSeq" id="WP_035162481.1">
    <property type="nucleotide sequence ID" value="NZ_AZTB01000011.1"/>
</dbReference>
<dbReference type="PROSITE" id="PS00198">
    <property type="entry name" value="4FE4S_FER_1"/>
    <property type="match status" value="1"/>
</dbReference>
<evidence type="ECO:0000256" key="5">
    <source>
        <dbReference type="ARBA" id="ARBA00023004"/>
    </source>
</evidence>
<keyword evidence="3" id="KW-0479">Metal-binding</keyword>
<evidence type="ECO:0000313" key="9">
    <source>
        <dbReference type="Proteomes" id="UP000029622"/>
    </source>
</evidence>
<keyword evidence="4" id="KW-0677">Repeat</keyword>
<keyword evidence="6" id="KW-0411">Iron-sulfur</keyword>
<evidence type="ECO:0000256" key="6">
    <source>
        <dbReference type="ARBA" id="ARBA00023014"/>
    </source>
</evidence>
<sequence length="101" mass="11419">MKDNKKVTITTETTWKEITPGGIVYEAGNAHNYKTGEWRSMRPIWHSEKCKQCLLCFPVCPDSSILVEDGKVVGIDYDHCKGCGVCVNVCPFNVFDFVKEE</sequence>
<comment type="caution">
    <text evidence="8">The sequence shown here is derived from an EMBL/GenBank/DDBJ whole genome shotgun (WGS) entry which is preliminary data.</text>
</comment>
<dbReference type="Proteomes" id="UP000029622">
    <property type="component" value="Unassembled WGS sequence"/>
</dbReference>
<feature type="domain" description="4Fe-4S ferredoxin-type" evidence="7">
    <location>
        <begin position="70"/>
        <end position="100"/>
    </location>
</feature>
<dbReference type="InterPro" id="IPR017896">
    <property type="entry name" value="4Fe4S_Fe-S-bd"/>
</dbReference>
<evidence type="ECO:0000313" key="8">
    <source>
        <dbReference type="EMBL" id="KGG80928.1"/>
    </source>
</evidence>
<dbReference type="AlphaFoldDB" id="A0A096BJI2"/>
<keyword evidence="2" id="KW-0004">4Fe-4S</keyword>
<dbReference type="PANTHER" id="PTHR43724">
    <property type="entry name" value="PYRUVATE SYNTHASE SUBUNIT PORD"/>
    <property type="match status" value="1"/>
</dbReference>
<gene>
    <name evidence="8" type="ORF">Y919_03625</name>
</gene>
<evidence type="ECO:0000256" key="2">
    <source>
        <dbReference type="ARBA" id="ARBA00022485"/>
    </source>
</evidence>
<dbReference type="PROSITE" id="PS51379">
    <property type="entry name" value="4FE4S_FER_2"/>
    <property type="match status" value="2"/>
</dbReference>
<dbReference type="Gene3D" id="3.30.70.20">
    <property type="match status" value="1"/>
</dbReference>
<dbReference type="NCBIfam" id="TIGR02179">
    <property type="entry name" value="PorD_KorD"/>
    <property type="match status" value="1"/>
</dbReference>
<organism evidence="8 9">
    <name type="scientific">Caloranaerobacter azorensis H53214</name>
    <dbReference type="NCBI Taxonomy" id="1156417"/>
    <lineage>
        <taxon>Bacteria</taxon>
        <taxon>Bacillati</taxon>
        <taxon>Bacillota</taxon>
        <taxon>Tissierellia</taxon>
        <taxon>Tissierellales</taxon>
        <taxon>Thermohalobacteraceae</taxon>
        <taxon>Caloranaerobacter</taxon>
    </lineage>
</organism>
<dbReference type="EMBL" id="AZTB01000011">
    <property type="protein sequence ID" value="KGG80928.1"/>
    <property type="molecule type" value="Genomic_DNA"/>
</dbReference>
<dbReference type="PANTHER" id="PTHR43724:SF1">
    <property type="entry name" value="PYRUVATE SYNTHASE SUBUNIT PORD"/>
    <property type="match status" value="1"/>
</dbReference>
<accession>A0A096BJI2</accession>
<protein>
    <submittedName>
        <fullName evidence="8">Ferredoxin</fullName>
    </submittedName>
</protein>
<evidence type="ECO:0000256" key="1">
    <source>
        <dbReference type="ARBA" id="ARBA00001966"/>
    </source>
</evidence>
<dbReference type="SUPFAM" id="SSF54862">
    <property type="entry name" value="4Fe-4S ferredoxins"/>
    <property type="match status" value="1"/>
</dbReference>
<proteinExistence type="predicted"/>
<dbReference type="GO" id="GO:0016625">
    <property type="term" value="F:oxidoreductase activity, acting on the aldehyde or oxo group of donors, iron-sulfur protein as acceptor"/>
    <property type="evidence" value="ECO:0007669"/>
    <property type="project" value="InterPro"/>
</dbReference>
<dbReference type="InterPro" id="IPR011898">
    <property type="entry name" value="PorD_KorD"/>
</dbReference>
<name>A0A096BJI2_9FIRM</name>
<dbReference type="Pfam" id="PF14697">
    <property type="entry name" value="Fer4_21"/>
    <property type="match status" value="1"/>
</dbReference>
<dbReference type="InterPro" id="IPR017900">
    <property type="entry name" value="4Fe4S_Fe_S_CS"/>
</dbReference>
<comment type="cofactor">
    <cofactor evidence="1">
        <name>[4Fe-4S] cluster</name>
        <dbReference type="ChEBI" id="CHEBI:49883"/>
    </cofactor>
</comment>
<keyword evidence="5" id="KW-0408">Iron</keyword>
<reference evidence="8 9" key="1">
    <citation type="submission" date="2013-12" db="EMBL/GenBank/DDBJ databases">
        <title>Draft genome sequence of Caloranaerobacter sp. H53214.</title>
        <authorList>
            <person name="Jiang L.J."/>
            <person name="Shao Z.Z."/>
            <person name="Long M.N."/>
        </authorList>
    </citation>
    <scope>NUCLEOTIDE SEQUENCE [LARGE SCALE GENOMIC DNA]</scope>
    <source>
        <strain evidence="8 9">H53214</strain>
    </source>
</reference>